<feature type="domain" description="HTH luxR-type" evidence="4">
    <location>
        <begin position="132"/>
        <end position="197"/>
    </location>
</feature>
<dbReference type="CDD" id="cd06170">
    <property type="entry name" value="LuxR_C_like"/>
    <property type="match status" value="1"/>
</dbReference>
<dbReference type="InterPro" id="IPR000792">
    <property type="entry name" value="Tscrpt_reg_LuxR_C"/>
</dbReference>
<evidence type="ECO:0000313" key="6">
    <source>
        <dbReference type="Proteomes" id="UP000178379"/>
    </source>
</evidence>
<dbReference type="PANTHER" id="PTHR44688:SF16">
    <property type="entry name" value="DNA-BINDING TRANSCRIPTIONAL ACTIVATOR DEVR_DOSR"/>
    <property type="match status" value="1"/>
</dbReference>
<dbReference type="InterPro" id="IPR036388">
    <property type="entry name" value="WH-like_DNA-bd_sf"/>
</dbReference>
<dbReference type="GO" id="GO:0006355">
    <property type="term" value="P:regulation of DNA-templated transcription"/>
    <property type="evidence" value="ECO:0007669"/>
    <property type="project" value="InterPro"/>
</dbReference>
<reference evidence="5 6" key="1">
    <citation type="journal article" date="2016" name="Nat. Commun.">
        <title>Thousands of microbial genomes shed light on interconnected biogeochemical processes in an aquifer system.</title>
        <authorList>
            <person name="Anantharaman K."/>
            <person name="Brown C.T."/>
            <person name="Hug L.A."/>
            <person name="Sharon I."/>
            <person name="Castelle C.J."/>
            <person name="Probst A.J."/>
            <person name="Thomas B.C."/>
            <person name="Singh A."/>
            <person name="Wilkins M.J."/>
            <person name="Karaoz U."/>
            <person name="Brodie E.L."/>
            <person name="Williams K.H."/>
            <person name="Hubbard S.S."/>
            <person name="Banfield J.F."/>
        </authorList>
    </citation>
    <scope>NUCLEOTIDE SEQUENCE [LARGE SCALE GENOMIC DNA]</scope>
</reference>
<dbReference type="Pfam" id="PF00196">
    <property type="entry name" value="GerE"/>
    <property type="match status" value="1"/>
</dbReference>
<dbReference type="PRINTS" id="PR00038">
    <property type="entry name" value="HTHLUXR"/>
</dbReference>
<dbReference type="SUPFAM" id="SSF46894">
    <property type="entry name" value="C-terminal effector domain of the bipartite response regulators"/>
    <property type="match status" value="1"/>
</dbReference>
<evidence type="ECO:0000256" key="3">
    <source>
        <dbReference type="ARBA" id="ARBA00023163"/>
    </source>
</evidence>
<dbReference type="Proteomes" id="UP000178379">
    <property type="component" value="Unassembled WGS sequence"/>
</dbReference>
<dbReference type="AlphaFoldDB" id="A0A1F6SYU1"/>
<keyword evidence="2" id="KW-0238">DNA-binding</keyword>
<protein>
    <recommendedName>
        <fullName evidence="4">HTH luxR-type domain-containing protein</fullName>
    </recommendedName>
</protein>
<keyword evidence="3" id="KW-0804">Transcription</keyword>
<accession>A0A1F6SYU1</accession>
<dbReference type="InterPro" id="IPR035965">
    <property type="entry name" value="PAS-like_dom_sf"/>
</dbReference>
<dbReference type="PANTHER" id="PTHR44688">
    <property type="entry name" value="DNA-BINDING TRANSCRIPTIONAL ACTIVATOR DEVR_DOSR"/>
    <property type="match status" value="1"/>
</dbReference>
<keyword evidence="1" id="KW-0805">Transcription regulation</keyword>
<dbReference type="Gene3D" id="1.10.10.10">
    <property type="entry name" value="Winged helix-like DNA-binding domain superfamily/Winged helix DNA-binding domain"/>
    <property type="match status" value="1"/>
</dbReference>
<organism evidence="5 6">
    <name type="scientific">Candidatus Muproteobacteria bacterium RBG_16_62_13</name>
    <dbReference type="NCBI Taxonomy" id="1817756"/>
    <lineage>
        <taxon>Bacteria</taxon>
        <taxon>Pseudomonadati</taxon>
        <taxon>Pseudomonadota</taxon>
        <taxon>Candidatus Muproteobacteria</taxon>
    </lineage>
</organism>
<dbReference type="Gene3D" id="3.30.450.20">
    <property type="entry name" value="PAS domain"/>
    <property type="match status" value="1"/>
</dbReference>
<gene>
    <name evidence="5" type="ORF">A2140_09990</name>
</gene>
<comment type="caution">
    <text evidence="5">The sequence shown here is derived from an EMBL/GenBank/DDBJ whole genome shotgun (WGS) entry which is preliminary data.</text>
</comment>
<dbReference type="STRING" id="1817756.A2140_09990"/>
<dbReference type="GO" id="GO:0003677">
    <property type="term" value="F:DNA binding"/>
    <property type="evidence" value="ECO:0007669"/>
    <property type="project" value="UniProtKB-KW"/>
</dbReference>
<dbReference type="EMBL" id="MFSQ01000131">
    <property type="protein sequence ID" value="OGI38111.1"/>
    <property type="molecule type" value="Genomic_DNA"/>
</dbReference>
<dbReference type="PROSITE" id="PS50043">
    <property type="entry name" value="HTH_LUXR_2"/>
    <property type="match status" value="1"/>
</dbReference>
<dbReference type="SMART" id="SM00421">
    <property type="entry name" value="HTH_LUXR"/>
    <property type="match status" value="1"/>
</dbReference>
<proteinExistence type="predicted"/>
<evidence type="ECO:0000256" key="1">
    <source>
        <dbReference type="ARBA" id="ARBA00023015"/>
    </source>
</evidence>
<name>A0A1F6SYU1_9PROT</name>
<evidence type="ECO:0000256" key="2">
    <source>
        <dbReference type="ARBA" id="ARBA00023125"/>
    </source>
</evidence>
<dbReference type="SUPFAM" id="SSF55785">
    <property type="entry name" value="PYP-like sensor domain (PAS domain)"/>
    <property type="match status" value="1"/>
</dbReference>
<evidence type="ECO:0000313" key="5">
    <source>
        <dbReference type="EMBL" id="OGI38111.1"/>
    </source>
</evidence>
<sequence>MPALQEIFSQTSDAVFAIDGTHRIVYQNRTFTEIFPHGSSVSSQRKCYEVLCGRTLDGKKFCSPDCPVGKSLLEGQSVENFDLSVPRDNGKPVWINVGAMPASKVFDNVAAIFMLRPIGASRIPLHPLHDKRPGIDRALTRRERQILTLLAKGLDTRALANTLHISYVTARNHVQHIYAKLGIHNRAEAVNYVFRNGLLG</sequence>
<dbReference type="InterPro" id="IPR016032">
    <property type="entry name" value="Sig_transdc_resp-reg_C-effctor"/>
</dbReference>
<evidence type="ECO:0000259" key="4">
    <source>
        <dbReference type="PROSITE" id="PS50043"/>
    </source>
</evidence>